<dbReference type="RefSeq" id="WP_098007026.1">
    <property type="nucleotide sequence ID" value="NZ_JAWLRU010000002.1"/>
</dbReference>
<proteinExistence type="predicted"/>
<dbReference type="Proteomes" id="UP000219922">
    <property type="component" value="Unassembled WGS sequence"/>
</dbReference>
<gene>
    <name evidence="2" type="ORF">CON36_33930</name>
</gene>
<dbReference type="EMBL" id="NVMX01000195">
    <property type="protein sequence ID" value="PDZ94417.1"/>
    <property type="molecule type" value="Genomic_DNA"/>
</dbReference>
<sequence length="59" mass="6300">MKKGLLVALSLAGAAAIAAVALHKSKCHRSCREGECPCEDGCCYEIDNEVVPFLHPTDK</sequence>
<keyword evidence="1" id="KW-0732">Signal</keyword>
<evidence type="ECO:0000256" key="1">
    <source>
        <dbReference type="SAM" id="SignalP"/>
    </source>
</evidence>
<name>A0A9X6SSR0_BACCE</name>
<feature type="chain" id="PRO_5040770642" evidence="1">
    <location>
        <begin position="19"/>
        <end position="59"/>
    </location>
</feature>
<evidence type="ECO:0000313" key="3">
    <source>
        <dbReference type="Proteomes" id="UP000219922"/>
    </source>
</evidence>
<evidence type="ECO:0000313" key="2">
    <source>
        <dbReference type="EMBL" id="PDZ94417.1"/>
    </source>
</evidence>
<feature type="signal peptide" evidence="1">
    <location>
        <begin position="1"/>
        <end position="18"/>
    </location>
</feature>
<comment type="caution">
    <text evidence="2">The sequence shown here is derived from an EMBL/GenBank/DDBJ whole genome shotgun (WGS) entry which is preliminary data.</text>
</comment>
<accession>A0A9X6SSR0</accession>
<reference evidence="2 3" key="1">
    <citation type="submission" date="2017-09" db="EMBL/GenBank/DDBJ databases">
        <title>Large-scale bioinformatics analysis of Bacillus genomes uncovers conserved roles of natural products in bacterial physiology.</title>
        <authorList>
            <consortium name="Agbiome Team Llc"/>
            <person name="Bleich R.M."/>
            <person name="Grubbs K.J."/>
            <person name="Santa Maria K.C."/>
            <person name="Allen S.E."/>
            <person name="Farag S."/>
            <person name="Shank E.A."/>
            <person name="Bowers A."/>
        </authorList>
    </citation>
    <scope>NUCLEOTIDE SEQUENCE [LARGE SCALE GENOMIC DNA]</scope>
    <source>
        <strain evidence="2 3">AFS092789</strain>
    </source>
</reference>
<protein>
    <submittedName>
        <fullName evidence="2">Uncharacterized protein</fullName>
    </submittedName>
</protein>
<dbReference type="AlphaFoldDB" id="A0A9X6SSR0"/>
<organism evidence="2 3">
    <name type="scientific">Bacillus cereus</name>
    <dbReference type="NCBI Taxonomy" id="1396"/>
    <lineage>
        <taxon>Bacteria</taxon>
        <taxon>Bacillati</taxon>
        <taxon>Bacillota</taxon>
        <taxon>Bacilli</taxon>
        <taxon>Bacillales</taxon>
        <taxon>Bacillaceae</taxon>
        <taxon>Bacillus</taxon>
        <taxon>Bacillus cereus group</taxon>
    </lineage>
</organism>